<feature type="region of interest" description="Disordered" evidence="1">
    <location>
        <begin position="1"/>
        <end position="67"/>
    </location>
</feature>
<dbReference type="AlphaFoldDB" id="A0A0A9DHB2"/>
<reference evidence="2" key="1">
    <citation type="submission" date="2014-09" db="EMBL/GenBank/DDBJ databases">
        <authorList>
            <person name="Magalhaes I.L.F."/>
            <person name="Oliveira U."/>
            <person name="Santos F.R."/>
            <person name="Vidigal T.H.D.A."/>
            <person name="Brescovit A.D."/>
            <person name="Santos A.J."/>
        </authorList>
    </citation>
    <scope>NUCLEOTIDE SEQUENCE</scope>
    <source>
        <tissue evidence="2">Shoot tissue taken approximately 20 cm above the soil surface</tissue>
    </source>
</reference>
<reference evidence="2" key="2">
    <citation type="journal article" date="2015" name="Data Brief">
        <title>Shoot transcriptome of the giant reed, Arundo donax.</title>
        <authorList>
            <person name="Barrero R.A."/>
            <person name="Guerrero F.D."/>
            <person name="Moolhuijzen P."/>
            <person name="Goolsby J.A."/>
            <person name="Tidwell J."/>
            <person name="Bellgard S.E."/>
            <person name="Bellgard M.I."/>
        </authorList>
    </citation>
    <scope>NUCLEOTIDE SEQUENCE</scope>
    <source>
        <tissue evidence="2">Shoot tissue taken approximately 20 cm above the soil surface</tissue>
    </source>
</reference>
<evidence type="ECO:0000313" key="2">
    <source>
        <dbReference type="EMBL" id="JAD87974.1"/>
    </source>
</evidence>
<feature type="compositionally biased region" description="Basic residues" evidence="1">
    <location>
        <begin position="47"/>
        <end position="65"/>
    </location>
</feature>
<proteinExistence type="predicted"/>
<dbReference type="EMBL" id="GBRH01209921">
    <property type="protein sequence ID" value="JAD87974.1"/>
    <property type="molecule type" value="Transcribed_RNA"/>
</dbReference>
<accession>A0A0A9DHB2</accession>
<name>A0A0A9DHB2_ARUDO</name>
<feature type="compositionally biased region" description="Polar residues" evidence="1">
    <location>
        <begin position="1"/>
        <end position="30"/>
    </location>
</feature>
<organism evidence="2">
    <name type="scientific">Arundo donax</name>
    <name type="common">Giant reed</name>
    <name type="synonym">Donax arundinaceus</name>
    <dbReference type="NCBI Taxonomy" id="35708"/>
    <lineage>
        <taxon>Eukaryota</taxon>
        <taxon>Viridiplantae</taxon>
        <taxon>Streptophyta</taxon>
        <taxon>Embryophyta</taxon>
        <taxon>Tracheophyta</taxon>
        <taxon>Spermatophyta</taxon>
        <taxon>Magnoliopsida</taxon>
        <taxon>Liliopsida</taxon>
        <taxon>Poales</taxon>
        <taxon>Poaceae</taxon>
        <taxon>PACMAD clade</taxon>
        <taxon>Arundinoideae</taxon>
        <taxon>Arundineae</taxon>
        <taxon>Arundo</taxon>
    </lineage>
</organism>
<protein>
    <submittedName>
        <fullName evidence="2">Uncharacterized protein</fullName>
    </submittedName>
</protein>
<evidence type="ECO:0000256" key="1">
    <source>
        <dbReference type="SAM" id="MobiDB-lite"/>
    </source>
</evidence>
<sequence length="135" mass="14928">MSLSFNTNIPSSRHQSKKSAPTTTRGSSLCSRARRTMSGVSRNRESTRRRRSCRSSRRSSRHGRRAGCGSIQELWNWRATSMMTSAHRSCRTGTSISTKGKISTMAANTCTPMTMCIGEEARRAARRSPGAVRSL</sequence>